<accession>A0A0K2T9N7</accession>
<sequence length="178" mass="20780">MNDEIVEMKKELGRIFKNITIMNTNLVQHIVPDIVDRNEDLLNKMLTGMRMRKEHDEKIARLSDRKTQRQFELYAFRVVCFLILFFKIVALALFRYFNDTEVSSYNDLILGVIALLDTVAVSLNIHTGYVGGKRNAFSRVKDFLPEEKLLLTNTDAWRPKLITLRGSDYNLSYERMGL</sequence>
<organism evidence="2">
    <name type="scientific">Lepeophtheirus salmonis</name>
    <name type="common">Salmon louse</name>
    <name type="synonym">Caligus salmonis</name>
    <dbReference type="NCBI Taxonomy" id="72036"/>
    <lineage>
        <taxon>Eukaryota</taxon>
        <taxon>Metazoa</taxon>
        <taxon>Ecdysozoa</taxon>
        <taxon>Arthropoda</taxon>
        <taxon>Crustacea</taxon>
        <taxon>Multicrustacea</taxon>
        <taxon>Hexanauplia</taxon>
        <taxon>Copepoda</taxon>
        <taxon>Siphonostomatoida</taxon>
        <taxon>Caligidae</taxon>
        <taxon>Lepeophtheirus</taxon>
    </lineage>
</organism>
<keyword evidence="1" id="KW-1133">Transmembrane helix</keyword>
<dbReference type="EMBL" id="HACA01005362">
    <property type="protein sequence ID" value="CDW22723.1"/>
    <property type="molecule type" value="Transcribed_RNA"/>
</dbReference>
<reference evidence="2" key="1">
    <citation type="submission" date="2014-05" db="EMBL/GenBank/DDBJ databases">
        <authorList>
            <person name="Chronopoulou M."/>
        </authorList>
    </citation>
    <scope>NUCLEOTIDE SEQUENCE</scope>
    <source>
        <tissue evidence="2">Whole organism</tissue>
    </source>
</reference>
<evidence type="ECO:0000313" key="2">
    <source>
        <dbReference type="EMBL" id="CDW22723.1"/>
    </source>
</evidence>
<protein>
    <submittedName>
        <fullName evidence="2">Uncharacterized protein</fullName>
    </submittedName>
</protein>
<proteinExistence type="predicted"/>
<keyword evidence="1" id="KW-0472">Membrane</keyword>
<feature type="transmembrane region" description="Helical" evidence="1">
    <location>
        <begin position="109"/>
        <end position="131"/>
    </location>
</feature>
<evidence type="ECO:0000256" key="1">
    <source>
        <dbReference type="SAM" id="Phobius"/>
    </source>
</evidence>
<name>A0A0K2T9N7_LEPSM</name>
<keyword evidence="1" id="KW-0812">Transmembrane</keyword>
<dbReference type="AlphaFoldDB" id="A0A0K2T9N7"/>
<feature type="transmembrane region" description="Helical" evidence="1">
    <location>
        <begin position="74"/>
        <end position="97"/>
    </location>
</feature>